<evidence type="ECO:0000313" key="2">
    <source>
        <dbReference type="EMBL" id="QHT78469.1"/>
    </source>
</evidence>
<accession>A0A6C0HD82</accession>
<dbReference type="AlphaFoldDB" id="A0A6C0HD82"/>
<feature type="region of interest" description="Disordered" evidence="1">
    <location>
        <begin position="26"/>
        <end position="45"/>
    </location>
</feature>
<proteinExistence type="predicted"/>
<sequence>MIPRSINKRNPSSIVDEWDIEIGIPKLEAEEEAEEEADSDNAHEDFSQEEYDNLRESVNHLYDNSFKINRENKIPEMSKKEEVKYIYGGIDSLHQNIDDYFFGINENGKTPRIHICAYHVNEQHKEPFLEYFLFKPSKEKGEVFKFPSFEYDSAMNVINKSMTIMQVLCLTYYKDVEYRYKGFIGNDENVYLFFDCSILHLDSYKMSRHNDLWLVTVDELINQEKVCNFSIDNTIIDFFKRHVDLLYLSDINGNVIETPTVVYFGCSRKELDFVATFGASIMNEEALMGKYYYFTDYQSAIKKCGWLNDNGGIIRCALFLGKMKVPMNRPDDNVDESLVTRDMLLKYDQNSCEFKNIQMMLRVSDRDGLWTEAYNSVYLGKFDLDDGKTFQDYPLWVVKDYNQQVVLSSHIIDKKTLDKEWTRESEYFIL</sequence>
<evidence type="ECO:0000256" key="1">
    <source>
        <dbReference type="SAM" id="MobiDB-lite"/>
    </source>
</evidence>
<reference evidence="2" key="1">
    <citation type="journal article" date="2020" name="Nature">
        <title>Giant virus diversity and host interactions through global metagenomics.</title>
        <authorList>
            <person name="Schulz F."/>
            <person name="Roux S."/>
            <person name="Paez-Espino D."/>
            <person name="Jungbluth S."/>
            <person name="Walsh D.A."/>
            <person name="Denef V.J."/>
            <person name="McMahon K.D."/>
            <person name="Konstantinidis K.T."/>
            <person name="Eloe-Fadrosh E.A."/>
            <person name="Kyrpides N.C."/>
            <person name="Woyke T."/>
        </authorList>
    </citation>
    <scope>NUCLEOTIDE SEQUENCE</scope>
    <source>
        <strain evidence="2">GVMAG-M-3300023179-91</strain>
    </source>
</reference>
<name>A0A6C0HD82_9ZZZZ</name>
<organism evidence="2">
    <name type="scientific">viral metagenome</name>
    <dbReference type="NCBI Taxonomy" id="1070528"/>
    <lineage>
        <taxon>unclassified sequences</taxon>
        <taxon>metagenomes</taxon>
        <taxon>organismal metagenomes</taxon>
    </lineage>
</organism>
<feature type="compositionally biased region" description="Acidic residues" evidence="1">
    <location>
        <begin position="29"/>
        <end position="39"/>
    </location>
</feature>
<protein>
    <submittedName>
        <fullName evidence="2">Uncharacterized protein</fullName>
    </submittedName>
</protein>
<dbReference type="EMBL" id="MN739932">
    <property type="protein sequence ID" value="QHT78469.1"/>
    <property type="molecule type" value="Genomic_DNA"/>
</dbReference>